<reference evidence="1 2" key="1">
    <citation type="submission" date="2014-04" db="EMBL/GenBank/DDBJ databases">
        <authorList>
            <consortium name="DOE Joint Genome Institute"/>
            <person name="Kuo A."/>
            <person name="Ruytinx J."/>
            <person name="Rineau F."/>
            <person name="Colpaert J."/>
            <person name="Kohler A."/>
            <person name="Nagy L.G."/>
            <person name="Floudas D."/>
            <person name="Copeland A."/>
            <person name="Barry K.W."/>
            <person name="Cichocki N."/>
            <person name="Veneault-Fourrey C."/>
            <person name="LaButti K."/>
            <person name="Lindquist E.A."/>
            <person name="Lipzen A."/>
            <person name="Lundell T."/>
            <person name="Morin E."/>
            <person name="Murat C."/>
            <person name="Sun H."/>
            <person name="Tunlid A."/>
            <person name="Henrissat B."/>
            <person name="Grigoriev I.V."/>
            <person name="Hibbett D.S."/>
            <person name="Martin F."/>
            <person name="Nordberg H.P."/>
            <person name="Cantor M.N."/>
            <person name="Hua S.X."/>
        </authorList>
    </citation>
    <scope>NUCLEOTIDE SEQUENCE [LARGE SCALE GENOMIC DNA]</scope>
    <source>
        <strain evidence="1 2">UH-Slu-Lm8-n1</strain>
    </source>
</reference>
<keyword evidence="2" id="KW-1185">Reference proteome</keyword>
<dbReference type="HOGENOM" id="CLU_2499370_0_0_1"/>
<dbReference type="Proteomes" id="UP000054485">
    <property type="component" value="Unassembled WGS sequence"/>
</dbReference>
<organism evidence="1 2">
    <name type="scientific">Suillus luteus UH-Slu-Lm8-n1</name>
    <dbReference type="NCBI Taxonomy" id="930992"/>
    <lineage>
        <taxon>Eukaryota</taxon>
        <taxon>Fungi</taxon>
        <taxon>Dikarya</taxon>
        <taxon>Basidiomycota</taxon>
        <taxon>Agaricomycotina</taxon>
        <taxon>Agaricomycetes</taxon>
        <taxon>Agaricomycetidae</taxon>
        <taxon>Boletales</taxon>
        <taxon>Suillineae</taxon>
        <taxon>Suillaceae</taxon>
        <taxon>Suillus</taxon>
    </lineage>
</organism>
<dbReference type="OrthoDB" id="10576702at2759"/>
<proteinExistence type="predicted"/>
<sequence>MTFPLLHHVNAPSVPVLHSGTAPYHMEQLNPLPNPNPDLSVGPETYLVSYADEMNRKSSFERSRFLAQWESRCFFSISSFFPTKSL</sequence>
<reference evidence="2" key="2">
    <citation type="submission" date="2015-01" db="EMBL/GenBank/DDBJ databases">
        <title>Evolutionary Origins and Diversification of the Mycorrhizal Mutualists.</title>
        <authorList>
            <consortium name="DOE Joint Genome Institute"/>
            <consortium name="Mycorrhizal Genomics Consortium"/>
            <person name="Kohler A."/>
            <person name="Kuo A."/>
            <person name="Nagy L.G."/>
            <person name="Floudas D."/>
            <person name="Copeland A."/>
            <person name="Barry K.W."/>
            <person name="Cichocki N."/>
            <person name="Veneault-Fourrey C."/>
            <person name="LaButti K."/>
            <person name="Lindquist E.A."/>
            <person name="Lipzen A."/>
            <person name="Lundell T."/>
            <person name="Morin E."/>
            <person name="Murat C."/>
            <person name="Riley R."/>
            <person name="Ohm R."/>
            <person name="Sun H."/>
            <person name="Tunlid A."/>
            <person name="Henrissat B."/>
            <person name="Grigoriev I.V."/>
            <person name="Hibbett D.S."/>
            <person name="Martin F."/>
        </authorList>
    </citation>
    <scope>NUCLEOTIDE SEQUENCE [LARGE SCALE GENOMIC DNA]</scope>
    <source>
        <strain evidence="2">UH-Slu-Lm8-n1</strain>
    </source>
</reference>
<name>A0A0C9ZMQ3_9AGAM</name>
<dbReference type="EMBL" id="KN835369">
    <property type="protein sequence ID" value="KIK38875.1"/>
    <property type="molecule type" value="Genomic_DNA"/>
</dbReference>
<gene>
    <name evidence="1" type="ORF">CY34DRAFT_365704</name>
</gene>
<evidence type="ECO:0000313" key="2">
    <source>
        <dbReference type="Proteomes" id="UP000054485"/>
    </source>
</evidence>
<evidence type="ECO:0000313" key="1">
    <source>
        <dbReference type="EMBL" id="KIK38875.1"/>
    </source>
</evidence>
<dbReference type="InParanoid" id="A0A0C9ZMQ3"/>
<accession>A0A0C9ZMQ3</accession>
<dbReference type="AlphaFoldDB" id="A0A0C9ZMQ3"/>
<protein>
    <submittedName>
        <fullName evidence="1">Uncharacterized protein</fullName>
    </submittedName>
</protein>